<evidence type="ECO:0000256" key="3">
    <source>
        <dbReference type="ARBA" id="ARBA00022801"/>
    </source>
</evidence>
<evidence type="ECO:0000259" key="5">
    <source>
        <dbReference type="Pfam" id="PF00884"/>
    </source>
</evidence>
<dbReference type="GO" id="GO:0046872">
    <property type="term" value="F:metal ion binding"/>
    <property type="evidence" value="ECO:0007669"/>
    <property type="project" value="UniProtKB-KW"/>
</dbReference>
<feature type="domain" description="Sulfatase N-terminal" evidence="5">
    <location>
        <begin position="38"/>
        <end position="450"/>
    </location>
</feature>
<dbReference type="CDD" id="cd16025">
    <property type="entry name" value="PAS_like"/>
    <property type="match status" value="1"/>
</dbReference>
<dbReference type="PANTHER" id="PTHR42693">
    <property type="entry name" value="ARYLSULFATASE FAMILY MEMBER"/>
    <property type="match status" value="1"/>
</dbReference>
<keyword evidence="3" id="KW-0378">Hydrolase</keyword>
<dbReference type="AlphaFoldDB" id="A0A931H9K6"/>
<comment type="similarity">
    <text evidence="1">Belongs to the sulfatase family.</text>
</comment>
<dbReference type="EMBL" id="JADZGI010000001">
    <property type="protein sequence ID" value="MBH0111870.1"/>
    <property type="molecule type" value="Genomic_DNA"/>
</dbReference>
<dbReference type="InterPro" id="IPR050738">
    <property type="entry name" value="Sulfatase"/>
</dbReference>
<evidence type="ECO:0000256" key="2">
    <source>
        <dbReference type="ARBA" id="ARBA00022723"/>
    </source>
</evidence>
<dbReference type="Gene3D" id="3.30.1120.10">
    <property type="match status" value="1"/>
</dbReference>
<comment type="caution">
    <text evidence="6">The sequence shown here is derived from an EMBL/GenBank/DDBJ whole genome shotgun (WGS) entry which is preliminary data.</text>
</comment>
<evidence type="ECO:0000256" key="1">
    <source>
        <dbReference type="ARBA" id="ARBA00008779"/>
    </source>
</evidence>
<dbReference type="PROSITE" id="PS00149">
    <property type="entry name" value="SULFATASE_2"/>
    <property type="match status" value="1"/>
</dbReference>
<evidence type="ECO:0000313" key="7">
    <source>
        <dbReference type="Proteomes" id="UP000617634"/>
    </source>
</evidence>
<evidence type="ECO:0000256" key="4">
    <source>
        <dbReference type="ARBA" id="ARBA00022837"/>
    </source>
</evidence>
<dbReference type="PANTHER" id="PTHR42693:SF43">
    <property type="entry name" value="BLL2667 PROTEIN"/>
    <property type="match status" value="1"/>
</dbReference>
<keyword evidence="7" id="KW-1185">Reference proteome</keyword>
<gene>
    <name evidence="6" type="ORF">I5E68_02750</name>
</gene>
<dbReference type="SUPFAM" id="SSF53649">
    <property type="entry name" value="Alkaline phosphatase-like"/>
    <property type="match status" value="1"/>
</dbReference>
<dbReference type="InterPro" id="IPR017850">
    <property type="entry name" value="Alkaline_phosphatase_core_sf"/>
</dbReference>
<accession>A0A931H9K6</accession>
<evidence type="ECO:0000313" key="6">
    <source>
        <dbReference type="EMBL" id="MBH0111870.1"/>
    </source>
</evidence>
<dbReference type="PROSITE" id="PS00523">
    <property type="entry name" value="SULFATASE_1"/>
    <property type="match status" value="1"/>
</dbReference>
<reference evidence="6" key="1">
    <citation type="submission" date="2020-11" db="EMBL/GenBank/DDBJ databases">
        <title>Novosphingobium aureum sp. nov., a marine bacterium isolated from sediment of a salt flat.</title>
        <authorList>
            <person name="Yoo Y."/>
            <person name="Kim J.-J."/>
        </authorList>
    </citation>
    <scope>NUCLEOTIDE SEQUENCE</scope>
    <source>
        <strain evidence="6">YJ-S2-02</strain>
    </source>
</reference>
<dbReference type="InterPro" id="IPR000917">
    <property type="entry name" value="Sulfatase_N"/>
</dbReference>
<dbReference type="RefSeq" id="WP_197160552.1">
    <property type="nucleotide sequence ID" value="NZ_JADZGI010000001.1"/>
</dbReference>
<name>A0A931H9K6_9SPHN</name>
<keyword evidence="4" id="KW-0106">Calcium</keyword>
<keyword evidence="2" id="KW-0479">Metal-binding</keyword>
<dbReference type="Gene3D" id="3.40.720.10">
    <property type="entry name" value="Alkaline Phosphatase, subunit A"/>
    <property type="match status" value="1"/>
</dbReference>
<organism evidence="6 7">
    <name type="scientific">Novosphingobium aureum</name>
    <dbReference type="NCBI Taxonomy" id="2792964"/>
    <lineage>
        <taxon>Bacteria</taxon>
        <taxon>Pseudomonadati</taxon>
        <taxon>Pseudomonadota</taxon>
        <taxon>Alphaproteobacteria</taxon>
        <taxon>Sphingomonadales</taxon>
        <taxon>Sphingomonadaceae</taxon>
        <taxon>Novosphingobium</taxon>
    </lineage>
</organism>
<dbReference type="Proteomes" id="UP000617634">
    <property type="component" value="Unassembled WGS sequence"/>
</dbReference>
<sequence>MAIKEYAQGQAFNGVQGRTYDVSEPSWPSPNRAKEGAPNVLFIVLDDTGYGHLGCYGSPIATPNIDALAADGLLYTNMHTTALCSPSRTCFITGRNHHSNGMACITEGATGFPGSNGIIPFENGFISEILLAQGYNTYAIGKWHLTPAEQTSAAGPYDRWPLGRGFERYYGFLGGDTHQYYPELVRDNSQTEQEKSPEEGYHLTVDLVEKAKGMIADAKQVAPNKPFFMYFCTGAQHAPHHVPAEWADKYKGKFDGGWDVYRRETFARQKKLGVIPEHAELSRHDPDVQDWDALSDDERRLYARMMEVFAGFLEHTDHYIGELVQFLKDIGEYDNTLIMLVSDNGSSPEGGPTGSVNENKFFNNVPDDLAQNLAAIEDIGGPKYFNHFPWGWTHAGNTPFRRWKRETYRGGVSDPFLISWPKGIKAKGGIRTQFAHGIDMVPTVLDCLGIEPPTTIRGVTQSPIQGVSLKSSFEDAEAEALHKTQYFEMFGTRALYHDGWRAVCPWPGPSFTEAEHAFGDGIDKDMLNTLDAEAWELYDLTKDPTETTDVADKEKARLISMIGMWYAEAGKYNVLPIDSRTTERLATERPQIAEGRKRYVYYPGTQTVPSSASPRLLNTAHSVSVHVTIPEDGAEGAMFTIGGNDGGFCIYMKDGKLVYGYNYVADERYKFVSDSDVPAGDHVLSIEFEPTGKADIAKGKGTPATLKLLVDGEEVGNGEMPKTIPIQFGLAAGITIGSDNGSPVMLEDEYRPPFAFTGTIHKALVDVTGEPLEDKEEMIKAYLAAAMARQ</sequence>
<protein>
    <submittedName>
        <fullName evidence="6">Arylsulfatase</fullName>
    </submittedName>
</protein>
<dbReference type="GO" id="GO:0016787">
    <property type="term" value="F:hydrolase activity"/>
    <property type="evidence" value="ECO:0007669"/>
    <property type="project" value="UniProtKB-KW"/>
</dbReference>
<dbReference type="InterPro" id="IPR024607">
    <property type="entry name" value="Sulfatase_CS"/>
</dbReference>
<proteinExistence type="inferred from homology"/>
<dbReference type="Pfam" id="PF00884">
    <property type="entry name" value="Sulfatase"/>
    <property type="match status" value="1"/>
</dbReference>